<proteinExistence type="predicted"/>
<name>A0A9Q0MKN1_BLOTA</name>
<sequence>MNDDNNDDYMVSAKALRKLLETTFEYENKRNEKFDHSYFEYLFSKDKTLKGLKFSKYLMFDEKGDIMRAVGSLRFVYNLIINEVNRRQKVETLKEAAKYLDNVDMKELEAEMPNMIGLSSKQMNWMFPLERKSEKPEKKPFPVNTKLETKKAKKDKKPKKSLYKIMESLSETNNSSDVHEVMKSSSPETDKIITTVPKGKIENNTQEDSNNNKPFRKETLMALRGLSLKLKNLTSKEFKNKQQDSFETFNYMEDINDCLPVRNMKRCFTQVDSMIDSIDQQSCQDKHFTSEYLVSILEESKRHIMKLQNFCEIDEIDQCNTRKAFEYVARIRLFMEKINNMLIDTKTKGYFYDPDTIMFGINSALMPTPKIINSHDLNNWYQLLHNAEIAKRFLINRNLSTKFDFEKICVVILLAKLAPKFTDVFFDTENGDWKFDSFIKFCQDNIMVIKNRKWTETGFDEIKFTDELCVFCRKDYHCPEHCEVNEWEKRRELLRNEHRCIRCFSNAHLSQVCHLTCSFCNGEHHIALCFKYRPKDQNHKSAQQNSSAASTLACKLAVNSSVTEKTNEKVY</sequence>
<dbReference type="AlphaFoldDB" id="A0A9Q0MKN1"/>
<gene>
    <name evidence="1" type="ORF">RDWZM_004150</name>
</gene>
<evidence type="ECO:0000313" key="1">
    <source>
        <dbReference type="EMBL" id="KAJ6225605.1"/>
    </source>
</evidence>
<evidence type="ECO:0000313" key="2">
    <source>
        <dbReference type="Proteomes" id="UP001142055"/>
    </source>
</evidence>
<reference evidence="1" key="1">
    <citation type="submission" date="2022-12" db="EMBL/GenBank/DDBJ databases">
        <title>Genome assemblies of Blomia tropicalis.</title>
        <authorList>
            <person name="Cui Y."/>
        </authorList>
    </citation>
    <scope>NUCLEOTIDE SEQUENCE</scope>
    <source>
        <tissue evidence="1">Adult mites</tissue>
    </source>
</reference>
<comment type="caution">
    <text evidence="1">The sequence shown here is derived from an EMBL/GenBank/DDBJ whole genome shotgun (WGS) entry which is preliminary data.</text>
</comment>
<protein>
    <submittedName>
        <fullName evidence="1">Uncharacterized protein</fullName>
    </submittedName>
</protein>
<accession>A0A9Q0MKN1</accession>
<dbReference type="Proteomes" id="UP001142055">
    <property type="component" value="Chromosome 1"/>
</dbReference>
<organism evidence="1 2">
    <name type="scientific">Blomia tropicalis</name>
    <name type="common">Mite</name>
    <dbReference type="NCBI Taxonomy" id="40697"/>
    <lineage>
        <taxon>Eukaryota</taxon>
        <taxon>Metazoa</taxon>
        <taxon>Ecdysozoa</taxon>
        <taxon>Arthropoda</taxon>
        <taxon>Chelicerata</taxon>
        <taxon>Arachnida</taxon>
        <taxon>Acari</taxon>
        <taxon>Acariformes</taxon>
        <taxon>Sarcoptiformes</taxon>
        <taxon>Astigmata</taxon>
        <taxon>Glycyphagoidea</taxon>
        <taxon>Echimyopodidae</taxon>
        <taxon>Blomia</taxon>
    </lineage>
</organism>
<keyword evidence="2" id="KW-1185">Reference proteome</keyword>
<dbReference type="EMBL" id="JAPWDV010000001">
    <property type="protein sequence ID" value="KAJ6225605.1"/>
    <property type="molecule type" value="Genomic_DNA"/>
</dbReference>